<dbReference type="AlphaFoldDB" id="A0ABC8IVE6"/>
<evidence type="ECO:0000256" key="3">
    <source>
        <dbReference type="ARBA" id="ARBA00022946"/>
    </source>
</evidence>
<dbReference type="PANTHER" id="PTHR13068">
    <property type="entry name" value="CGI-12 PROTEIN-RELATED"/>
    <property type="match status" value="1"/>
</dbReference>
<keyword evidence="5" id="KW-1185">Reference proteome</keyword>
<proteinExistence type="inferred from homology"/>
<evidence type="ECO:0000313" key="5">
    <source>
        <dbReference type="Proteomes" id="UP001642260"/>
    </source>
</evidence>
<dbReference type="Proteomes" id="UP001642260">
    <property type="component" value="Unassembled WGS sequence"/>
</dbReference>
<gene>
    <name evidence="4" type="ORF">ERUC_LOCUS743</name>
</gene>
<organism evidence="4 5">
    <name type="scientific">Eruca vesicaria subsp. sativa</name>
    <name type="common">Garden rocket</name>
    <name type="synonym">Eruca sativa</name>
    <dbReference type="NCBI Taxonomy" id="29727"/>
    <lineage>
        <taxon>Eukaryota</taxon>
        <taxon>Viridiplantae</taxon>
        <taxon>Streptophyta</taxon>
        <taxon>Embryophyta</taxon>
        <taxon>Tracheophyta</taxon>
        <taxon>Spermatophyta</taxon>
        <taxon>Magnoliopsida</taxon>
        <taxon>eudicotyledons</taxon>
        <taxon>Gunneridae</taxon>
        <taxon>Pentapetalae</taxon>
        <taxon>rosids</taxon>
        <taxon>malvids</taxon>
        <taxon>Brassicales</taxon>
        <taxon>Brassicaceae</taxon>
        <taxon>Brassiceae</taxon>
        <taxon>Eruca</taxon>
    </lineage>
</organism>
<keyword evidence="3" id="KW-0809">Transit peptide</keyword>
<keyword evidence="2" id="KW-0805">Transcription regulation</keyword>
<dbReference type="InterPro" id="IPR003690">
    <property type="entry name" value="MTERF"/>
</dbReference>
<dbReference type="Gene3D" id="1.25.70.10">
    <property type="entry name" value="Transcription termination factor 3, mitochondrial"/>
    <property type="match status" value="1"/>
</dbReference>
<dbReference type="GO" id="GO:0006353">
    <property type="term" value="P:DNA-templated transcription termination"/>
    <property type="evidence" value="ECO:0007669"/>
    <property type="project" value="UniProtKB-KW"/>
</dbReference>
<evidence type="ECO:0000256" key="2">
    <source>
        <dbReference type="ARBA" id="ARBA00022472"/>
    </source>
</evidence>
<dbReference type="PANTHER" id="PTHR13068:SF133">
    <property type="entry name" value="MITOCHONDRIAL TRANSCRIPTION TERMINATION FACTOR FAMILY PROTEIN"/>
    <property type="match status" value="1"/>
</dbReference>
<comment type="similarity">
    <text evidence="1">Belongs to the mTERF family.</text>
</comment>
<protein>
    <submittedName>
        <fullName evidence="4">Uncharacterized protein</fullName>
    </submittedName>
</protein>
<comment type="caution">
    <text evidence="4">The sequence shown here is derived from an EMBL/GenBank/DDBJ whole genome shotgun (WGS) entry which is preliminary data.</text>
</comment>
<keyword evidence="2" id="KW-0806">Transcription termination</keyword>
<dbReference type="InterPro" id="IPR038538">
    <property type="entry name" value="MTERF_sf"/>
</dbReference>
<dbReference type="GO" id="GO:0005737">
    <property type="term" value="C:cytoplasm"/>
    <property type="evidence" value="ECO:0007669"/>
    <property type="project" value="UniProtKB-ARBA"/>
</dbReference>
<sequence>MIVKRYPNCIGYSVELVKKKTELVVNEMNWPLKAVVSNPVVVGLSMEKRIIPRCNVIKALMSKGSKLPSVKSVLVCTDQAFLNKYVMKRDDEQLVAELIAIFTRGRFK</sequence>
<dbReference type="SMART" id="SM00733">
    <property type="entry name" value="Mterf"/>
    <property type="match status" value="2"/>
</dbReference>
<accession>A0ABC8IVE6</accession>
<reference evidence="4 5" key="1">
    <citation type="submission" date="2022-03" db="EMBL/GenBank/DDBJ databases">
        <authorList>
            <person name="Macdonald S."/>
            <person name="Ahmed S."/>
            <person name="Newling K."/>
        </authorList>
    </citation>
    <scope>NUCLEOTIDE SEQUENCE [LARGE SCALE GENOMIC DNA]</scope>
</reference>
<dbReference type="Pfam" id="PF02536">
    <property type="entry name" value="mTERF"/>
    <property type="match status" value="1"/>
</dbReference>
<evidence type="ECO:0000313" key="4">
    <source>
        <dbReference type="EMBL" id="CAH8284180.1"/>
    </source>
</evidence>
<evidence type="ECO:0000256" key="1">
    <source>
        <dbReference type="ARBA" id="ARBA00007692"/>
    </source>
</evidence>
<keyword evidence="2" id="KW-0804">Transcription</keyword>
<name>A0ABC8IVE6_ERUVS</name>
<dbReference type="EMBL" id="CAKOAT010018892">
    <property type="protein sequence ID" value="CAH8284180.1"/>
    <property type="molecule type" value="Genomic_DNA"/>
</dbReference>